<dbReference type="Proteomes" id="UP000010471">
    <property type="component" value="Chromosome"/>
</dbReference>
<protein>
    <submittedName>
        <fullName evidence="1">Uncharacterized protein</fullName>
    </submittedName>
</protein>
<sequence length="33" mass="3816">MITVPGQGVIAKAIAQSKKMWPYREIRCRRLDV</sequence>
<dbReference type="KEGG" id="mic:Mic7113_6338"/>
<dbReference type="HOGENOM" id="CLU_3382728_0_0_3"/>
<evidence type="ECO:0000313" key="2">
    <source>
        <dbReference type="Proteomes" id="UP000010471"/>
    </source>
</evidence>
<dbReference type="EMBL" id="CP003630">
    <property type="protein sequence ID" value="AFZ21925.1"/>
    <property type="molecule type" value="Genomic_DNA"/>
</dbReference>
<reference evidence="1 2" key="1">
    <citation type="submission" date="2012-06" db="EMBL/GenBank/DDBJ databases">
        <title>Finished chromosome of genome of Microcoleus sp. PCC 7113.</title>
        <authorList>
            <consortium name="US DOE Joint Genome Institute"/>
            <person name="Gugger M."/>
            <person name="Coursin T."/>
            <person name="Rippka R."/>
            <person name="Tandeau De Marsac N."/>
            <person name="Huntemann M."/>
            <person name="Wei C.-L."/>
            <person name="Han J."/>
            <person name="Detter J.C."/>
            <person name="Han C."/>
            <person name="Tapia R."/>
            <person name="Chen A."/>
            <person name="Kyrpides N."/>
            <person name="Mavromatis K."/>
            <person name="Markowitz V."/>
            <person name="Szeto E."/>
            <person name="Ivanova N."/>
            <person name="Pagani I."/>
            <person name="Pati A."/>
            <person name="Goodwin L."/>
            <person name="Nordberg H.P."/>
            <person name="Cantor M.N."/>
            <person name="Hua S.X."/>
            <person name="Woyke T."/>
            <person name="Kerfeld C.A."/>
        </authorList>
    </citation>
    <scope>NUCLEOTIDE SEQUENCE [LARGE SCALE GENOMIC DNA]</scope>
    <source>
        <strain evidence="1 2">PCC 7113</strain>
    </source>
</reference>
<accession>K9WNE0</accession>
<proteinExistence type="predicted"/>
<dbReference type="STRING" id="1173027.Mic7113_6338"/>
<gene>
    <name evidence="1" type="ORF">Mic7113_6338</name>
</gene>
<organism evidence="1 2">
    <name type="scientific">Allocoleopsis franciscana PCC 7113</name>
    <dbReference type="NCBI Taxonomy" id="1173027"/>
    <lineage>
        <taxon>Bacteria</taxon>
        <taxon>Bacillati</taxon>
        <taxon>Cyanobacteriota</taxon>
        <taxon>Cyanophyceae</taxon>
        <taxon>Coleofasciculales</taxon>
        <taxon>Coleofasciculaceae</taxon>
        <taxon>Allocoleopsis</taxon>
        <taxon>Allocoleopsis franciscana</taxon>
    </lineage>
</organism>
<keyword evidence="2" id="KW-1185">Reference proteome</keyword>
<name>K9WNE0_9CYAN</name>
<dbReference type="AlphaFoldDB" id="K9WNE0"/>
<evidence type="ECO:0000313" key="1">
    <source>
        <dbReference type="EMBL" id="AFZ21925.1"/>
    </source>
</evidence>